<name>A0A327YYJ6_9ACTN</name>
<organism evidence="5 6">
    <name type="scientific">Actinoplanes lutulentus</name>
    <dbReference type="NCBI Taxonomy" id="1287878"/>
    <lineage>
        <taxon>Bacteria</taxon>
        <taxon>Bacillati</taxon>
        <taxon>Actinomycetota</taxon>
        <taxon>Actinomycetes</taxon>
        <taxon>Micromonosporales</taxon>
        <taxon>Micromonosporaceae</taxon>
        <taxon>Actinoplanes</taxon>
    </lineage>
</organism>
<evidence type="ECO:0000259" key="4">
    <source>
        <dbReference type="Pfam" id="PF00535"/>
    </source>
</evidence>
<gene>
    <name evidence="5" type="ORF">B0I29_1256</name>
</gene>
<dbReference type="InterPro" id="IPR001173">
    <property type="entry name" value="Glyco_trans_2-like"/>
</dbReference>
<keyword evidence="2" id="KW-0328">Glycosyltransferase</keyword>
<comment type="similarity">
    <text evidence="1">Belongs to the glycosyltransferase 2 family.</text>
</comment>
<evidence type="ECO:0000313" key="5">
    <source>
        <dbReference type="EMBL" id="RAK26852.1"/>
    </source>
</evidence>
<keyword evidence="6" id="KW-1185">Reference proteome</keyword>
<evidence type="ECO:0000256" key="1">
    <source>
        <dbReference type="ARBA" id="ARBA00006739"/>
    </source>
</evidence>
<feature type="domain" description="Glycosyltransferase 2-like" evidence="4">
    <location>
        <begin position="203"/>
        <end position="311"/>
    </location>
</feature>
<dbReference type="SUPFAM" id="SSF53448">
    <property type="entry name" value="Nucleotide-diphospho-sugar transferases"/>
    <property type="match status" value="1"/>
</dbReference>
<comment type="caution">
    <text evidence="5">The sequence shown here is derived from an EMBL/GenBank/DDBJ whole genome shotgun (WGS) entry which is preliminary data.</text>
</comment>
<dbReference type="CDD" id="cd00761">
    <property type="entry name" value="Glyco_tranf_GTA_type"/>
    <property type="match status" value="1"/>
</dbReference>
<dbReference type="Gene3D" id="3.90.550.10">
    <property type="entry name" value="Spore Coat Polysaccharide Biosynthesis Protein SpsA, Chain A"/>
    <property type="match status" value="1"/>
</dbReference>
<dbReference type="PANTHER" id="PTHR43685:SF5">
    <property type="entry name" value="GLYCOSYLTRANSFERASE EPSE-RELATED"/>
    <property type="match status" value="1"/>
</dbReference>
<evidence type="ECO:0000313" key="6">
    <source>
        <dbReference type="Proteomes" id="UP000249341"/>
    </source>
</evidence>
<sequence length="893" mass="96596">MRRQHTTPDAYGTELLERQWQEIAGGSPAGPATAALHTRSASARAVMAYAAARRSVDDLIGGAYEGRLFPDADPWIFGELARVITLQDLWPEDRADAMVLLDSLLRTFGAVGVAPQHQGLHVQLAYATGDLTRTEKLLADYPEIPDSVRTALVVDLTSGDDWIGRFLGLLPAPGFTLDGEIGPRFDRIRADRVDRVGSAHRISTIVTTYQPGLALLTTVRSLVAQTWTNHEILVVDDGSGPGHDAVLARAAALDPRVRILRMPENGGTYLARNAGLDAATGEFVTFQDSDDWSHPLRLERQAAPLVADAALFATTSSGIRVTENLVVTRPGVAEHRSYNLSSLMIRREAALARLGYLDTVRKGADAEYVERARAVFGRPAVHHLGGEPLALIRLSAGSLSSADILPGWMHPARHAYLSAFQSWHTHVAAGRAEAWRPREVGARPFAAPRRLRDAPGAARRPFVNVTVGEPLPPSVDEPVVLSEPSLSLTAVTTEMQSLASAPVVEGSIVDALVVASQDLAVHAGRPESQALVLGTSSQVDDVVPEYVVLPERDYDLIMAADWSTPESMARPSGERLRAVAVPGRSVAVLHLNLLRNVTGKPANLDPDVQEMINSGRVDQVVLSDDVTATLVLVQDPALVAFAPGYPSAIRADRVVIEADPVWGDAAFHCEAEARRLFGVEPWWAPAGAAERHQLAGGPFGIRLAKADVPGTVDPERWRLHRTGSRSDRPVIGRILLDRPGATAAAEWLRLREALPASAGLDVRVLAPEPPAKLPKGWLVYGRPDLGPRAFLNQLDFYLHLPADERTTALDPELLAALAAGCVPVLPHRYRPLLGPAAIYCEPEEVASTVSRLHRRPDTLAQQSRRGRDLVRLAHHHGRFAESITALLTPDKIP</sequence>
<accession>A0A327YYJ6</accession>
<dbReference type="Proteomes" id="UP000249341">
    <property type="component" value="Unassembled WGS sequence"/>
</dbReference>
<reference evidence="5 6" key="1">
    <citation type="submission" date="2018-06" db="EMBL/GenBank/DDBJ databases">
        <title>Genomic Encyclopedia of Type Strains, Phase III (KMG-III): the genomes of soil and plant-associated and newly described type strains.</title>
        <authorList>
            <person name="Whitman W."/>
        </authorList>
    </citation>
    <scope>NUCLEOTIDE SEQUENCE [LARGE SCALE GENOMIC DNA]</scope>
    <source>
        <strain evidence="5 6">CGMCC 4.7090</strain>
    </source>
</reference>
<dbReference type="InterPro" id="IPR050834">
    <property type="entry name" value="Glycosyltransf_2"/>
</dbReference>
<dbReference type="EMBL" id="QLMJ01000025">
    <property type="protein sequence ID" value="RAK26852.1"/>
    <property type="molecule type" value="Genomic_DNA"/>
</dbReference>
<dbReference type="RefSeq" id="WP_245973128.1">
    <property type="nucleotide sequence ID" value="NZ_JACHWI010000002.1"/>
</dbReference>
<dbReference type="GO" id="GO:0016757">
    <property type="term" value="F:glycosyltransferase activity"/>
    <property type="evidence" value="ECO:0007669"/>
    <property type="project" value="UniProtKB-KW"/>
</dbReference>
<dbReference type="PANTHER" id="PTHR43685">
    <property type="entry name" value="GLYCOSYLTRANSFERASE"/>
    <property type="match status" value="1"/>
</dbReference>
<dbReference type="InterPro" id="IPR029044">
    <property type="entry name" value="Nucleotide-diphossugar_trans"/>
</dbReference>
<evidence type="ECO:0000256" key="3">
    <source>
        <dbReference type="ARBA" id="ARBA00022679"/>
    </source>
</evidence>
<dbReference type="Pfam" id="PF00535">
    <property type="entry name" value="Glycos_transf_2"/>
    <property type="match status" value="1"/>
</dbReference>
<proteinExistence type="inferred from homology"/>
<protein>
    <submittedName>
        <fullName evidence="5">Glycosyl transferase family 2</fullName>
    </submittedName>
</protein>
<dbReference type="AlphaFoldDB" id="A0A327YYJ6"/>
<keyword evidence="3 5" id="KW-0808">Transferase</keyword>
<evidence type="ECO:0000256" key="2">
    <source>
        <dbReference type="ARBA" id="ARBA00022676"/>
    </source>
</evidence>